<keyword evidence="2" id="KW-1185">Reference proteome</keyword>
<reference evidence="2" key="1">
    <citation type="journal article" date="2019" name="Int. J. Syst. Evol. Microbiol.">
        <title>The Global Catalogue of Microorganisms (GCM) 10K type strain sequencing project: providing services to taxonomists for standard genome sequencing and annotation.</title>
        <authorList>
            <consortium name="The Broad Institute Genomics Platform"/>
            <consortium name="The Broad Institute Genome Sequencing Center for Infectious Disease"/>
            <person name="Wu L."/>
            <person name="Ma J."/>
        </authorList>
    </citation>
    <scope>NUCLEOTIDE SEQUENCE [LARGE SCALE GENOMIC DNA]</scope>
    <source>
        <strain evidence="2">JCM 4586</strain>
    </source>
</reference>
<dbReference type="Proteomes" id="UP000659223">
    <property type="component" value="Unassembled WGS sequence"/>
</dbReference>
<gene>
    <name evidence="1" type="ORF">GCM10010324_49810</name>
</gene>
<dbReference type="EMBL" id="BMUT01000011">
    <property type="protein sequence ID" value="GGX97630.1"/>
    <property type="molecule type" value="Genomic_DNA"/>
</dbReference>
<sequence length="67" mass="7553">MSYGLVVWQGDVPSSDHEAARVHNRLYSEYLDGDELLPTVSVITEFLAGLSWEFSEGSILRVNSRPR</sequence>
<evidence type="ECO:0000313" key="2">
    <source>
        <dbReference type="Proteomes" id="UP000659223"/>
    </source>
</evidence>
<protein>
    <submittedName>
        <fullName evidence="1">Uncharacterized protein</fullName>
    </submittedName>
</protein>
<comment type="caution">
    <text evidence="1">The sequence shown here is derived from an EMBL/GenBank/DDBJ whole genome shotgun (WGS) entry which is preliminary data.</text>
</comment>
<name>A0ABQ2YZL9_9ACTN</name>
<proteinExistence type="predicted"/>
<accession>A0ABQ2YZL9</accession>
<organism evidence="1 2">
    <name type="scientific">Streptomyces hiroshimensis</name>
    <dbReference type="NCBI Taxonomy" id="66424"/>
    <lineage>
        <taxon>Bacteria</taxon>
        <taxon>Bacillati</taxon>
        <taxon>Actinomycetota</taxon>
        <taxon>Actinomycetes</taxon>
        <taxon>Kitasatosporales</taxon>
        <taxon>Streptomycetaceae</taxon>
        <taxon>Streptomyces</taxon>
    </lineage>
</organism>
<evidence type="ECO:0000313" key="1">
    <source>
        <dbReference type="EMBL" id="GGX97630.1"/>
    </source>
</evidence>